<evidence type="ECO:0000313" key="1">
    <source>
        <dbReference type="EMBL" id="KAG5458968.1"/>
    </source>
</evidence>
<feature type="non-terminal residue" evidence="1">
    <location>
        <position position="1"/>
    </location>
</feature>
<dbReference type="Proteomes" id="UP000673691">
    <property type="component" value="Unassembled WGS sequence"/>
</dbReference>
<reference evidence="1 2" key="1">
    <citation type="journal article" name="Sci. Rep.">
        <title>Genome-scale phylogenetic analyses confirm Olpidium as the closest living zoosporic fungus to the non-flagellated, terrestrial fungi.</title>
        <authorList>
            <person name="Chang Y."/>
            <person name="Rochon D."/>
            <person name="Sekimoto S."/>
            <person name="Wang Y."/>
            <person name="Chovatia M."/>
            <person name="Sandor L."/>
            <person name="Salamov A."/>
            <person name="Grigoriev I.V."/>
            <person name="Stajich J.E."/>
            <person name="Spatafora J.W."/>
        </authorList>
    </citation>
    <scope>NUCLEOTIDE SEQUENCE [LARGE SCALE GENOMIC DNA]</scope>
    <source>
        <strain evidence="1">S191</strain>
    </source>
</reference>
<sequence>GQGGKLFDWRASRGIILLVGPRVWGPSCPRSRRRLRPSTASRPLPCALCPAPAVLRPPPAFRGVGRRAVRGPCYSTKALREKATREELQPECADNGSSNSEIISVVLKEDVITGIILGPSNSDLSLKSLDGKLCVLLMLGSKRRPSCLTQAVRTDLFWTDGALRTTVILLIESGKSNRKTRALVVERLSHDSKADVVAVYQAYITGAPKTVTVISQCLRAVPLAPATVRPWVRDDLSSIGYPVPINRYMLITSQTTAQLADGVPVECILRDRWDSPQTMLCHYDLCGSIVRVRPIWVTSSTNSSSARCAMSTPEQASSSVSA</sequence>
<dbReference type="EMBL" id="JAEFCI010007604">
    <property type="protein sequence ID" value="KAG5458968.1"/>
    <property type="molecule type" value="Genomic_DNA"/>
</dbReference>
<protein>
    <submittedName>
        <fullName evidence="1">Uncharacterized protein</fullName>
    </submittedName>
</protein>
<accession>A0A8H7ZSV6</accession>
<dbReference type="AlphaFoldDB" id="A0A8H7ZSV6"/>
<organism evidence="1 2">
    <name type="scientific">Olpidium bornovanus</name>
    <dbReference type="NCBI Taxonomy" id="278681"/>
    <lineage>
        <taxon>Eukaryota</taxon>
        <taxon>Fungi</taxon>
        <taxon>Fungi incertae sedis</taxon>
        <taxon>Olpidiomycota</taxon>
        <taxon>Olpidiomycotina</taxon>
        <taxon>Olpidiomycetes</taxon>
        <taxon>Olpidiales</taxon>
        <taxon>Olpidiaceae</taxon>
        <taxon>Olpidium</taxon>
    </lineage>
</organism>
<keyword evidence="2" id="KW-1185">Reference proteome</keyword>
<name>A0A8H7ZSV6_9FUNG</name>
<proteinExistence type="predicted"/>
<evidence type="ECO:0000313" key="2">
    <source>
        <dbReference type="Proteomes" id="UP000673691"/>
    </source>
</evidence>
<comment type="caution">
    <text evidence="1">The sequence shown here is derived from an EMBL/GenBank/DDBJ whole genome shotgun (WGS) entry which is preliminary data.</text>
</comment>
<dbReference type="OrthoDB" id="10615249at2759"/>
<gene>
    <name evidence="1" type="ORF">BJ554DRAFT_716</name>
</gene>